<dbReference type="Pfam" id="PF02915">
    <property type="entry name" value="Rubrerythrin"/>
    <property type="match status" value="1"/>
</dbReference>
<dbReference type="InterPro" id="IPR009078">
    <property type="entry name" value="Ferritin-like_SF"/>
</dbReference>
<dbReference type="CDD" id="cd01045">
    <property type="entry name" value="Ferritin_like_AB"/>
    <property type="match status" value="1"/>
</dbReference>
<accession>A0ABQ0CBB6</accession>
<dbReference type="SUPFAM" id="SSF47240">
    <property type="entry name" value="Ferritin-like"/>
    <property type="match status" value="1"/>
</dbReference>
<proteinExistence type="predicted"/>
<comment type="caution">
    <text evidence="2">The sequence shown here is derived from an EMBL/GenBank/DDBJ whole genome shotgun (WGS) entry which is preliminary data.</text>
</comment>
<feature type="domain" description="Rubrerythrin diiron-binding" evidence="1">
    <location>
        <begin position="6"/>
        <end position="147"/>
    </location>
</feature>
<sequence>MEKAIDIIKQALRNELHASSFFAKAAELTKDDESRMLFLELGGMEDDHAAALVNRLKNAPCAKDTDLPALLKQLENSPEPVLPAAEMAIIENGDPRAVLRLAIDLENRAMQTYVRLAEESTDLEVKSYCLDLAKEEVSHATALTKLLRSLDMDEDDRPGL</sequence>
<dbReference type="PANTHER" id="PTHR33531:SF7">
    <property type="entry name" value="HYPOTHETICAL MEMBRANE PROTEIN, CONSERVED"/>
    <property type="match status" value="1"/>
</dbReference>
<evidence type="ECO:0000259" key="1">
    <source>
        <dbReference type="Pfam" id="PF02915"/>
    </source>
</evidence>
<reference evidence="2 3" key="2">
    <citation type="submission" date="2024-09" db="EMBL/GenBank/DDBJ databases">
        <title>Draft genome sequence of Candidatus Magnetaquicoccaceae bacterium FCR-1.</title>
        <authorList>
            <person name="Shimoshige H."/>
            <person name="Shimamura S."/>
            <person name="Taoka A."/>
            <person name="Kobayashi H."/>
            <person name="Maekawa T."/>
        </authorList>
    </citation>
    <scope>NUCLEOTIDE SEQUENCE [LARGE SCALE GENOMIC DNA]</scope>
    <source>
        <strain evidence="2 3">FCR-1</strain>
    </source>
</reference>
<organism evidence="2 3">
    <name type="scientific">Candidatus Magnetaquiglobus chichijimensis</name>
    <dbReference type="NCBI Taxonomy" id="3141448"/>
    <lineage>
        <taxon>Bacteria</taxon>
        <taxon>Pseudomonadati</taxon>
        <taxon>Pseudomonadota</taxon>
        <taxon>Magnetococcia</taxon>
        <taxon>Magnetococcales</taxon>
        <taxon>Candidatus Magnetaquicoccaceae</taxon>
        <taxon>Candidatus Magnetaquiglobus</taxon>
    </lineage>
</organism>
<dbReference type="Proteomes" id="UP001628193">
    <property type="component" value="Unassembled WGS sequence"/>
</dbReference>
<name>A0ABQ0CBB6_9PROT</name>
<keyword evidence="3" id="KW-1185">Reference proteome</keyword>
<dbReference type="RefSeq" id="WP_420905853.1">
    <property type="nucleotide sequence ID" value="NZ_BAAFGK010000004.1"/>
</dbReference>
<dbReference type="InterPro" id="IPR003251">
    <property type="entry name" value="Rr_diiron-bd_dom"/>
</dbReference>
<dbReference type="EMBL" id="BAAFGK010000004">
    <property type="protein sequence ID" value="GAB0058174.1"/>
    <property type="molecule type" value="Genomic_DNA"/>
</dbReference>
<protein>
    <recommendedName>
        <fullName evidence="1">Rubrerythrin diiron-binding domain-containing protein</fullName>
    </recommendedName>
</protein>
<reference evidence="2 3" key="1">
    <citation type="submission" date="2024-05" db="EMBL/GenBank/DDBJ databases">
        <authorList>
            <consortium name="Candidatus Magnetaquicoccaceae bacterium FCR-1 genome sequencing consortium"/>
            <person name="Shimoshige H."/>
            <person name="Shimamura S."/>
            <person name="Taoka A."/>
            <person name="Kobayashi H."/>
            <person name="Maekawa T."/>
        </authorList>
    </citation>
    <scope>NUCLEOTIDE SEQUENCE [LARGE SCALE GENOMIC DNA]</scope>
    <source>
        <strain evidence="2 3">FCR-1</strain>
    </source>
</reference>
<evidence type="ECO:0000313" key="2">
    <source>
        <dbReference type="EMBL" id="GAB0058174.1"/>
    </source>
</evidence>
<evidence type="ECO:0000313" key="3">
    <source>
        <dbReference type="Proteomes" id="UP001628193"/>
    </source>
</evidence>
<dbReference type="Gene3D" id="1.20.1260.10">
    <property type="match status" value="1"/>
</dbReference>
<gene>
    <name evidence="2" type="ORF">SIID45300_02518</name>
</gene>
<dbReference type="InterPro" id="IPR012347">
    <property type="entry name" value="Ferritin-like"/>
</dbReference>
<dbReference type="PANTHER" id="PTHR33531">
    <property type="entry name" value="RUBRERYTHRIN SUBFAMILY"/>
    <property type="match status" value="1"/>
</dbReference>